<comment type="caution">
    <text evidence="1">The sequence shown here is derived from an EMBL/GenBank/DDBJ whole genome shotgun (WGS) entry which is preliminary data.</text>
</comment>
<organism evidence="1 2">
    <name type="scientific">Actinomadura adrarensis</name>
    <dbReference type="NCBI Taxonomy" id="1819600"/>
    <lineage>
        <taxon>Bacteria</taxon>
        <taxon>Bacillati</taxon>
        <taxon>Actinomycetota</taxon>
        <taxon>Actinomycetes</taxon>
        <taxon>Streptosporangiales</taxon>
        <taxon>Thermomonosporaceae</taxon>
        <taxon>Actinomadura</taxon>
    </lineage>
</organism>
<dbReference type="EMBL" id="JBHTIR010004211">
    <property type="protein sequence ID" value="MFD0856661.1"/>
    <property type="molecule type" value="Genomic_DNA"/>
</dbReference>
<evidence type="ECO:0000313" key="2">
    <source>
        <dbReference type="Proteomes" id="UP001597083"/>
    </source>
</evidence>
<name>A0ABW3CQJ7_9ACTN</name>
<reference evidence="2" key="1">
    <citation type="journal article" date="2019" name="Int. J. Syst. Evol. Microbiol.">
        <title>The Global Catalogue of Microorganisms (GCM) 10K type strain sequencing project: providing services to taxonomists for standard genome sequencing and annotation.</title>
        <authorList>
            <consortium name="The Broad Institute Genomics Platform"/>
            <consortium name="The Broad Institute Genome Sequencing Center for Infectious Disease"/>
            <person name="Wu L."/>
            <person name="Ma J."/>
        </authorList>
    </citation>
    <scope>NUCLEOTIDE SEQUENCE [LARGE SCALE GENOMIC DNA]</scope>
    <source>
        <strain evidence="2">JCM 31696</strain>
    </source>
</reference>
<protein>
    <submittedName>
        <fullName evidence="1">Uncharacterized protein</fullName>
    </submittedName>
</protein>
<dbReference type="Proteomes" id="UP001597083">
    <property type="component" value="Unassembled WGS sequence"/>
</dbReference>
<accession>A0ABW3CQJ7</accession>
<keyword evidence="2" id="KW-1185">Reference proteome</keyword>
<gene>
    <name evidence="1" type="ORF">ACFQ07_30800</name>
</gene>
<sequence>MRDDHPTDWLVILVEGDASPSVMSSIRSAAQELAGQRPWVVGPPSIVDEPGAEGRHLTGLALSLHTAFPPWGDELDREVDRAYLEESQSLLRETCRISAEHETNFIVEFAGEMIGLIEAGRMDDGVAVGLIGEWERTLNGRG</sequence>
<evidence type="ECO:0000313" key="1">
    <source>
        <dbReference type="EMBL" id="MFD0856661.1"/>
    </source>
</evidence>
<proteinExistence type="predicted"/>